<dbReference type="EMBL" id="CP106735">
    <property type="protein sequence ID" value="UXX80716.1"/>
    <property type="molecule type" value="Genomic_DNA"/>
</dbReference>
<organism evidence="2 3">
    <name type="scientific">Reichenbachiella carrageenanivorans</name>
    <dbReference type="NCBI Taxonomy" id="2979869"/>
    <lineage>
        <taxon>Bacteria</taxon>
        <taxon>Pseudomonadati</taxon>
        <taxon>Bacteroidota</taxon>
        <taxon>Cytophagia</taxon>
        <taxon>Cytophagales</taxon>
        <taxon>Reichenbachiellaceae</taxon>
        <taxon>Reichenbachiella</taxon>
    </lineage>
</organism>
<dbReference type="Proteomes" id="UP001062165">
    <property type="component" value="Chromosome"/>
</dbReference>
<gene>
    <name evidence="2" type="ORF">N7E81_06340</name>
</gene>
<evidence type="ECO:0000313" key="2">
    <source>
        <dbReference type="EMBL" id="UXX80716.1"/>
    </source>
</evidence>
<accession>A0ABY6D3I3</accession>
<protein>
    <submittedName>
        <fullName evidence="2">Doxx family protein</fullName>
    </submittedName>
</protein>
<sequence length="156" mass="17573">MNVKELSQKIDDGLLILADKYGFVLLETSIGLIYMWFGMLKFFPNYSPAEVLAGDTLDLLTFHLFDKQILLWLLASGELLIGLALLLRIKSKYVIWGLLLHMGGTLSPLFLFPEQVFTHPPFGFSLVGQYMMKNLVIISAALVIYTKNARKTSARS</sequence>
<reference evidence="2" key="1">
    <citation type="submission" date="2022-10" db="EMBL/GenBank/DDBJ databases">
        <title>Comparative genomics and taxonomic characterization of three novel marine species of genus Reichenbachiella exhibiting antioxidant and polysaccharide degradation activities.</title>
        <authorList>
            <person name="Muhammad N."/>
            <person name="Lee Y.-J."/>
            <person name="Ko J."/>
            <person name="Kim S.-G."/>
        </authorList>
    </citation>
    <scope>NUCLEOTIDE SEQUENCE</scope>
    <source>
        <strain evidence="2">Wsw4-B4</strain>
    </source>
</reference>
<keyword evidence="1" id="KW-0812">Transmembrane</keyword>
<feature type="transmembrane region" description="Helical" evidence="1">
    <location>
        <begin position="94"/>
        <end position="112"/>
    </location>
</feature>
<feature type="transmembrane region" description="Helical" evidence="1">
    <location>
        <begin position="124"/>
        <end position="145"/>
    </location>
</feature>
<proteinExistence type="predicted"/>
<feature type="transmembrane region" description="Helical" evidence="1">
    <location>
        <begin position="69"/>
        <end position="87"/>
    </location>
</feature>
<evidence type="ECO:0000256" key="1">
    <source>
        <dbReference type="SAM" id="Phobius"/>
    </source>
</evidence>
<keyword evidence="1" id="KW-1133">Transmembrane helix</keyword>
<keyword evidence="1" id="KW-0472">Membrane</keyword>
<evidence type="ECO:0000313" key="3">
    <source>
        <dbReference type="Proteomes" id="UP001062165"/>
    </source>
</evidence>
<feature type="transmembrane region" description="Helical" evidence="1">
    <location>
        <begin position="21"/>
        <end position="39"/>
    </location>
</feature>
<dbReference type="RefSeq" id="WP_263052445.1">
    <property type="nucleotide sequence ID" value="NZ_CP106735.1"/>
</dbReference>
<keyword evidence="3" id="KW-1185">Reference proteome</keyword>
<name>A0ABY6D3I3_9BACT</name>